<dbReference type="STRING" id="1143323.M787_001855"/>
<dbReference type="OrthoDB" id="18689at2"/>
<organism evidence="5 6">
    <name type="scientific">Chlamydia gallinacea 08-1274/3</name>
    <dbReference type="NCBI Taxonomy" id="1143323"/>
    <lineage>
        <taxon>Bacteria</taxon>
        <taxon>Pseudomonadati</taxon>
        <taxon>Chlamydiota</taxon>
        <taxon>Chlamydiia</taxon>
        <taxon>Chlamydiales</taxon>
        <taxon>Chlamydiaceae</taxon>
        <taxon>Chlamydia/Chlamydophila group</taxon>
        <taxon>Chlamydia</taxon>
    </lineage>
</organism>
<sequence length="401" mass="46448">MSFVKKVFHQALKCYYYVFPLAAFLIPLSFFSHFSDNYYPSNYQYFICSIIFSLGWFCVILCKERQLKAAASQLLQAKIRKIMEQDEGLRKVCASVEENRRESLQLRARNQELSSQLLLARNAFIKTKTEFQQLEGLISQLKEENQCLHLQLDALSQECGEKDREGQRLHRELTDALAYQQILNEEYQATFEEQHNMLDMRQAYIAKLESKVQDLMCEIRNLLQLDATALENFPKQSLPSFKDLPNQLLLELKKIAFKVENTEAASSLTASRYIRSESSVRNYSLECRQLFDSLREENFGMLFVYAPKSKRAVFANSLFKVWTGHGVEDFFTMDEDLVVSGLSQWEADLCMQNGKERAGKLVIKTKNRGHTPFYYCLTVLNKGPLHSHVLGVLHPVHKDIV</sequence>
<feature type="transmembrane region" description="Helical" evidence="2">
    <location>
        <begin position="43"/>
        <end position="62"/>
    </location>
</feature>
<evidence type="ECO:0000256" key="2">
    <source>
        <dbReference type="SAM" id="Phobius"/>
    </source>
</evidence>
<dbReference type="InterPro" id="IPR040578">
    <property type="entry name" value="UPF0242_PAS"/>
</dbReference>
<protein>
    <submittedName>
        <fullName evidence="5">Uncharacterized protein</fullName>
    </submittedName>
</protein>
<dbReference type="RefSeq" id="WP_021828765.1">
    <property type="nucleotide sequence ID" value="NZ_CP015840.1"/>
</dbReference>
<dbReference type="InterPro" id="IPR009623">
    <property type="entry name" value="UPF0242_N"/>
</dbReference>
<keyword evidence="1" id="KW-0175">Coiled coil</keyword>
<dbReference type="KEGG" id="cgz:M787_001855"/>
<keyword evidence="2" id="KW-1133">Transmembrane helix</keyword>
<dbReference type="GeneID" id="81478047"/>
<evidence type="ECO:0000313" key="6">
    <source>
        <dbReference type="Proteomes" id="UP000019147"/>
    </source>
</evidence>
<evidence type="ECO:0000259" key="4">
    <source>
        <dbReference type="Pfam" id="PF18095"/>
    </source>
</evidence>
<reference evidence="5 6" key="1">
    <citation type="journal article" date="2014" name="Syst. Appl. Microbiol.">
        <title>Evidence for the existence of two new members of the family Chlamydiaceae and proposal of Chlamydia avium sp. nov. and Chlamydia gallinacea sp. nov.</title>
        <authorList>
            <person name="Sachse K."/>
            <person name="Laroucau K."/>
            <person name="Riege K."/>
            <person name="Wehner S."/>
            <person name="Dilcher M."/>
            <person name="Creasy H.H."/>
            <person name="Weidmann M."/>
            <person name="Myers G."/>
            <person name="Vorimore F."/>
            <person name="Vicari N."/>
            <person name="Magnino S."/>
            <person name="Liebler-Tenorio E."/>
            <person name="Ruettger A."/>
            <person name="Bavoil P.M."/>
            <person name="Hufert F.T."/>
            <person name="Rossello-Mora R."/>
            <person name="Marz M."/>
        </authorList>
    </citation>
    <scope>NUCLEOTIDE SEQUENCE [LARGE SCALE GENOMIC DNA]</scope>
    <source>
        <strain evidence="5 6">08-1274/3</strain>
    </source>
</reference>
<dbReference type="EMBL" id="CP015840">
    <property type="protein sequence ID" value="ANG66066.1"/>
    <property type="molecule type" value="Genomic_DNA"/>
</dbReference>
<dbReference type="eggNOG" id="COG4372">
    <property type="taxonomic scope" value="Bacteria"/>
</dbReference>
<evidence type="ECO:0000259" key="3">
    <source>
        <dbReference type="Pfam" id="PF06785"/>
    </source>
</evidence>
<feature type="domain" description="UPF0242" evidence="3">
    <location>
        <begin position="18"/>
        <end position="225"/>
    </location>
</feature>
<name>A0A173DYS9_9CHLA</name>
<evidence type="ECO:0000256" key="1">
    <source>
        <dbReference type="SAM" id="Coils"/>
    </source>
</evidence>
<keyword evidence="2" id="KW-0472">Membrane</keyword>
<feature type="coiled-coil region" evidence="1">
    <location>
        <begin position="96"/>
        <end position="158"/>
    </location>
</feature>
<dbReference type="Pfam" id="PF06785">
    <property type="entry name" value="UPF0242"/>
    <property type="match status" value="1"/>
</dbReference>
<gene>
    <name evidence="5" type="ORF">M787_001855</name>
</gene>
<dbReference type="Pfam" id="PF18095">
    <property type="entry name" value="PAS_12"/>
    <property type="match status" value="1"/>
</dbReference>
<feature type="domain" description="UPF0242" evidence="4">
    <location>
        <begin position="246"/>
        <end position="395"/>
    </location>
</feature>
<proteinExistence type="predicted"/>
<dbReference type="AlphaFoldDB" id="A0A173DYS9"/>
<feature type="transmembrane region" description="Helical" evidence="2">
    <location>
        <begin position="12"/>
        <end position="31"/>
    </location>
</feature>
<keyword evidence="2" id="KW-0812">Transmembrane</keyword>
<accession>A0A173DYS9</accession>
<evidence type="ECO:0000313" key="5">
    <source>
        <dbReference type="EMBL" id="ANG66066.1"/>
    </source>
</evidence>
<dbReference type="Proteomes" id="UP000019147">
    <property type="component" value="Chromosome"/>
</dbReference>